<comment type="caution">
    <text evidence="2">The sequence shown here is derived from an EMBL/GenBank/DDBJ whole genome shotgun (WGS) entry which is preliminary data.</text>
</comment>
<feature type="region of interest" description="Disordered" evidence="1">
    <location>
        <begin position="402"/>
        <end position="434"/>
    </location>
</feature>
<organism evidence="2 3">
    <name type="scientific">Choanephora cucurbitarum</name>
    <dbReference type="NCBI Taxonomy" id="101091"/>
    <lineage>
        <taxon>Eukaryota</taxon>
        <taxon>Fungi</taxon>
        <taxon>Fungi incertae sedis</taxon>
        <taxon>Mucoromycota</taxon>
        <taxon>Mucoromycotina</taxon>
        <taxon>Mucoromycetes</taxon>
        <taxon>Mucorales</taxon>
        <taxon>Mucorineae</taxon>
        <taxon>Choanephoraceae</taxon>
        <taxon>Choanephoroideae</taxon>
        <taxon>Choanephora</taxon>
    </lineage>
</organism>
<sequence length="434" mass="48677">MRSQDKMRNLIGQNSILKTYVIITPTTTSTTTAESHTASTPPVDTTPTASFQLHRNKRRRRSSLSSPCPEQLSPTLDMPASKSKIAKPTAPKIPSVLTRNTFSQLAVSQRSDDLPATQLPPVPPTTPIDLHSYPQLPDFLLAMQQQLRRHEAKFLEFETLLAENTTLKKELHAAQSRIRELEAAQSDRPAPVASNSSPEIQRGTEASRYATVAASHTSFPPLPRPSTTRAQGQRLPRPARASPAAREAVSRTFSRTSDSQGFSFIYLHCRGKEPISKMREKLRILKLQSSRLIDIHYPSNHVMAILLHNDYLEEATNLLTLNQIELLTFDPTSLEHLNDPKYTDLTPEQRSSEACEIYQQRLCHMITRIRNEHRQIAVARSFRKQAWITEDQFTNIVHTIRPPTQKPTISTSTAMQLDSNDTSPADGSTSAHSN</sequence>
<feature type="region of interest" description="Disordered" evidence="1">
    <location>
        <begin position="109"/>
        <end position="130"/>
    </location>
</feature>
<dbReference type="Proteomes" id="UP000093000">
    <property type="component" value="Unassembled WGS sequence"/>
</dbReference>
<feature type="region of interest" description="Disordered" evidence="1">
    <location>
        <begin position="181"/>
        <end position="253"/>
    </location>
</feature>
<feature type="region of interest" description="Disordered" evidence="1">
    <location>
        <begin position="28"/>
        <end position="92"/>
    </location>
</feature>
<evidence type="ECO:0000256" key="1">
    <source>
        <dbReference type="SAM" id="MobiDB-lite"/>
    </source>
</evidence>
<accession>A0A1C7N3W1</accession>
<evidence type="ECO:0000313" key="3">
    <source>
        <dbReference type="Proteomes" id="UP000093000"/>
    </source>
</evidence>
<evidence type="ECO:0000313" key="2">
    <source>
        <dbReference type="EMBL" id="OBZ83751.1"/>
    </source>
</evidence>
<feature type="compositionally biased region" description="Low complexity" evidence="1">
    <location>
        <begin position="28"/>
        <end position="42"/>
    </location>
</feature>
<keyword evidence="3" id="KW-1185">Reference proteome</keyword>
<gene>
    <name evidence="2" type="ORF">A0J61_08198</name>
</gene>
<dbReference type="OrthoDB" id="2281765at2759"/>
<dbReference type="EMBL" id="LUGH01000609">
    <property type="protein sequence ID" value="OBZ83751.1"/>
    <property type="molecule type" value="Genomic_DNA"/>
</dbReference>
<name>A0A1C7N3W1_9FUNG</name>
<feature type="compositionally biased region" description="Low complexity" evidence="1">
    <location>
        <begin position="234"/>
        <end position="251"/>
    </location>
</feature>
<dbReference type="STRING" id="101091.A0A1C7N3W1"/>
<dbReference type="AlphaFoldDB" id="A0A1C7N3W1"/>
<proteinExistence type="predicted"/>
<dbReference type="InParanoid" id="A0A1C7N3W1"/>
<feature type="compositionally biased region" description="Polar residues" evidence="1">
    <location>
        <begin position="43"/>
        <end position="53"/>
    </location>
</feature>
<protein>
    <submittedName>
        <fullName evidence="2">Uncharacterized protein</fullName>
    </submittedName>
</protein>
<feature type="compositionally biased region" description="Polar residues" evidence="1">
    <location>
        <begin position="406"/>
        <end position="434"/>
    </location>
</feature>
<reference evidence="2 3" key="1">
    <citation type="submission" date="2016-03" db="EMBL/GenBank/DDBJ databases">
        <title>Choanephora cucurbitarum.</title>
        <authorList>
            <person name="Min B."/>
            <person name="Park H."/>
            <person name="Park J.-H."/>
            <person name="Shin H.-D."/>
            <person name="Choi I.-G."/>
        </authorList>
    </citation>
    <scope>NUCLEOTIDE SEQUENCE [LARGE SCALE GENOMIC DNA]</scope>
    <source>
        <strain evidence="2 3">KUS-F28377</strain>
    </source>
</reference>